<dbReference type="Pfam" id="PF03168">
    <property type="entry name" value="LEA_2"/>
    <property type="match status" value="1"/>
</dbReference>
<sequence length="269" mass="28927">MADRVHPLQPPEPTAATTVTQNPPESPVSSSDAFIPKPGPPPGTYVIQVPKDVILRTPPPANASRAKAYARRAARRRGCCCLVLAGLGALIFLLAVAAGVIFLVFRPRAPRYSIDALSVASFNLSDATVSPVFEATVRADNPNKKVGIYYRDGSDVKVSYDGVTLSEGAWPTFYHPPRNVTVFVSELKGAGILLSSDNRRALVKANSEGKVPLGMSIKVPIKVKFGAVRSWTIKVKVNCDVTVDKLTEKAKIVSKDCRVKVKVLGFFGL</sequence>
<protein>
    <submittedName>
        <fullName evidence="8">Protein YLS9-like</fullName>
    </submittedName>
</protein>
<proteinExistence type="predicted"/>
<feature type="region of interest" description="Disordered" evidence="5">
    <location>
        <begin position="1"/>
        <end position="35"/>
    </location>
</feature>
<dbReference type="InterPro" id="IPR004864">
    <property type="entry name" value="LEA_2"/>
</dbReference>
<accession>A0AAQ3L6W2</accession>
<dbReference type="GO" id="GO:0098542">
    <property type="term" value="P:defense response to other organism"/>
    <property type="evidence" value="ECO:0007669"/>
    <property type="project" value="InterPro"/>
</dbReference>
<feature type="transmembrane region" description="Helical" evidence="6">
    <location>
        <begin position="81"/>
        <end position="105"/>
    </location>
</feature>
<dbReference type="GO" id="GO:0005886">
    <property type="term" value="C:plasma membrane"/>
    <property type="evidence" value="ECO:0007669"/>
    <property type="project" value="TreeGrafter"/>
</dbReference>
<organism evidence="8 9">
    <name type="scientific">Canna indica</name>
    <name type="common">Indian-shot</name>
    <dbReference type="NCBI Taxonomy" id="4628"/>
    <lineage>
        <taxon>Eukaryota</taxon>
        <taxon>Viridiplantae</taxon>
        <taxon>Streptophyta</taxon>
        <taxon>Embryophyta</taxon>
        <taxon>Tracheophyta</taxon>
        <taxon>Spermatophyta</taxon>
        <taxon>Magnoliopsida</taxon>
        <taxon>Liliopsida</taxon>
        <taxon>Zingiberales</taxon>
        <taxon>Cannaceae</taxon>
        <taxon>Canna</taxon>
    </lineage>
</organism>
<dbReference type="EMBL" id="CP136897">
    <property type="protein sequence ID" value="WOL18047.1"/>
    <property type="molecule type" value="Genomic_DNA"/>
</dbReference>
<name>A0AAQ3L6W2_9LILI</name>
<evidence type="ECO:0000313" key="9">
    <source>
        <dbReference type="Proteomes" id="UP001327560"/>
    </source>
</evidence>
<keyword evidence="4 6" id="KW-0472">Membrane</keyword>
<dbReference type="InterPro" id="IPR044839">
    <property type="entry name" value="NDR1-like"/>
</dbReference>
<evidence type="ECO:0000256" key="4">
    <source>
        <dbReference type="ARBA" id="ARBA00023136"/>
    </source>
</evidence>
<evidence type="ECO:0000256" key="2">
    <source>
        <dbReference type="ARBA" id="ARBA00022692"/>
    </source>
</evidence>
<evidence type="ECO:0000256" key="5">
    <source>
        <dbReference type="SAM" id="MobiDB-lite"/>
    </source>
</evidence>
<keyword evidence="9" id="KW-1185">Reference proteome</keyword>
<comment type="subcellular location">
    <subcellularLocation>
        <location evidence="1">Membrane</location>
        <topology evidence="1">Single-pass membrane protein</topology>
    </subcellularLocation>
</comment>
<gene>
    <name evidence="8" type="ORF">Cni_G26840</name>
</gene>
<feature type="domain" description="Late embryogenesis abundant protein LEA-2 subgroup" evidence="7">
    <location>
        <begin position="136"/>
        <end position="239"/>
    </location>
</feature>
<feature type="compositionally biased region" description="Polar residues" evidence="5">
    <location>
        <begin position="15"/>
        <end position="32"/>
    </location>
</feature>
<evidence type="ECO:0000256" key="6">
    <source>
        <dbReference type="SAM" id="Phobius"/>
    </source>
</evidence>
<dbReference type="PANTHER" id="PTHR31234">
    <property type="entry name" value="LATE EMBRYOGENESIS ABUNDANT (LEA) HYDROXYPROLINE-RICH GLYCOPROTEIN FAMILY"/>
    <property type="match status" value="1"/>
</dbReference>
<keyword evidence="2 6" id="KW-0812">Transmembrane</keyword>
<dbReference type="AlphaFoldDB" id="A0AAQ3L6W2"/>
<dbReference type="Proteomes" id="UP001327560">
    <property type="component" value="Chromosome 8"/>
</dbReference>
<evidence type="ECO:0000256" key="3">
    <source>
        <dbReference type="ARBA" id="ARBA00022989"/>
    </source>
</evidence>
<evidence type="ECO:0000313" key="8">
    <source>
        <dbReference type="EMBL" id="WOL18047.1"/>
    </source>
</evidence>
<evidence type="ECO:0000256" key="1">
    <source>
        <dbReference type="ARBA" id="ARBA00004167"/>
    </source>
</evidence>
<evidence type="ECO:0000259" key="7">
    <source>
        <dbReference type="Pfam" id="PF03168"/>
    </source>
</evidence>
<reference evidence="8 9" key="1">
    <citation type="submission" date="2023-10" db="EMBL/GenBank/DDBJ databases">
        <title>Chromosome-scale genome assembly provides insights into flower coloration mechanisms of Canna indica.</title>
        <authorList>
            <person name="Li C."/>
        </authorList>
    </citation>
    <scope>NUCLEOTIDE SEQUENCE [LARGE SCALE GENOMIC DNA]</scope>
    <source>
        <tissue evidence="8">Flower</tissue>
    </source>
</reference>
<keyword evidence="3 6" id="KW-1133">Transmembrane helix</keyword>
<dbReference type="PANTHER" id="PTHR31234:SF70">
    <property type="entry name" value="LATE EMBRYOGENESIS ABUNDANT PROTEIN LEA-2 SUBGROUP DOMAIN-CONTAINING PROTEIN"/>
    <property type="match status" value="1"/>
</dbReference>